<protein>
    <recommendedName>
        <fullName evidence="7">Tricorn protease homolog</fullName>
        <ecNumber evidence="7">3.4.21.-</ecNumber>
    </recommendedName>
</protein>
<dbReference type="CDD" id="cd07562">
    <property type="entry name" value="Peptidase_S41_TRI"/>
    <property type="match status" value="1"/>
</dbReference>
<feature type="chain" id="PRO_5029568542" description="Tricorn protease homolog" evidence="10">
    <location>
        <begin position="20"/>
        <end position="1093"/>
    </location>
</feature>
<proteinExistence type="inferred from homology"/>
<feature type="domain" description="Tricorn protease C1" evidence="12">
    <location>
        <begin position="714"/>
        <end position="771"/>
    </location>
</feature>
<accession>A0A7J5KYC9</accession>
<dbReference type="InterPro" id="IPR012393">
    <property type="entry name" value="Tricorn_protease"/>
</dbReference>
<comment type="function">
    <text evidence="7">Degrades oligopeptides.</text>
</comment>
<feature type="region of interest" description="Disordered" evidence="9">
    <location>
        <begin position="569"/>
        <end position="599"/>
    </location>
</feature>
<evidence type="ECO:0000256" key="9">
    <source>
        <dbReference type="SAM" id="MobiDB-lite"/>
    </source>
</evidence>
<dbReference type="PANTHER" id="PTHR43253:SF1">
    <property type="entry name" value="TRICORN PROTEASE HOMOLOG 2-RELATED"/>
    <property type="match status" value="1"/>
</dbReference>
<dbReference type="Pfam" id="PF03572">
    <property type="entry name" value="Peptidase_S41"/>
    <property type="match status" value="1"/>
</dbReference>
<dbReference type="Gene3D" id="3.90.226.10">
    <property type="entry name" value="2-enoyl-CoA Hydratase, Chain A, domain 1"/>
    <property type="match status" value="1"/>
</dbReference>
<sequence length="1093" mass="122412">MKKIFAYLTLGFTTLTTYAATPLWMRDIQISPDGTEIVFCYKGDIYKVSAKGGTATQLTTQESYESSPVWSPDGKQIAFASDRQGNFDVFVMPSDGGAAQRLTTNSAGEIPSAFTPDGKYILFSAAIQDPAGSALFPSSAMTELYKVPATGGRTEQVLGTPAEALCFDKTGDMFFYQDQKGFEDQWRKHHTSSITRDIWMYDCRTEKHTNLTRHAGEDRNPVLSPDGQTLYFLSERNGGSFNVYSLQPVHPEAVKAVSSFKTHPVRFLSISGNGTLCYGYDGEIYTQQDGAAPQKVQIEIIRDDRPDTARLTFTNGATSATVSPDGKQVAFIARGEVFVTSADYATTKQITHTPAGESGLSFAPDNRTLAYASERNGNWQLYLAKIVRKEDPNFPNATIVEEEALLPSATVERAFPQFSPDGKELAFIEDRTRLMVVNLDTKKVRQITDGSTWYSTDGGFDYAWSPDGKWFTLEFIGNRHDPYSDIGLVSAQGNSPIINLTNSGYMSGSPRFALDGNAILFKTERYGMRAHASWGSQDDAMLVFLNQDAYDKYCLSKEDYELRKELEAEQKKAQGKDTAKGKKGSKKDAGQEKAADDDKAQVKDITVELKNMEDRMVRLTPNSSDMGSVIISKDGETLYYFAAFEGGYDLWKMDLRKKDTRLLHKMDAGWASMEMDKDGKNLFLLGGKTMQKMNMASDELKPVTYQAQAKMDLAAEREYMFNHVYKQQKKRFYNTDMHGVDWDAMSAAYRKFLPHIDNNYDFAELLSEWLGELNVSHTGGRYYASGQSEPTASLGLLFDWNYRDKGMRIAEVIEKGPFDNASTKAKAGIIIEKIDGTEITPEMDYYTLLNDKAKKKTLVSLYNPQTKERWEEVVIPISGSALNTLLYTRWVKQRAADVDRWSGGRLGYVHIESMGDDSFRSVYSDILGKYNNREGIVIDTRFNGGGRLHEDIEILFSGKKYFTQVVRGREACDMPSRRWNKPSIMVTCEANYSNAHGTPWVYRHRNIGKLVGMPVPGTMTSVSWERLQDPSLVFGIPVVGYRLPDGSYLENSQLEPDIKVANSPETIVKGEDTQLKVAVEELLKKLNKEATGL</sequence>
<dbReference type="GO" id="GO:0008236">
    <property type="term" value="F:serine-type peptidase activity"/>
    <property type="evidence" value="ECO:0007669"/>
    <property type="project" value="UniProtKB-UniRule"/>
</dbReference>
<dbReference type="AlphaFoldDB" id="A0A7J5KYC9"/>
<keyword evidence="3 7" id="KW-0963">Cytoplasm</keyword>
<comment type="similarity">
    <text evidence="2 7">Belongs to the peptidase S41B family.</text>
</comment>
<keyword evidence="10" id="KW-0732">Signal</keyword>
<keyword evidence="6 7" id="KW-0720">Serine protease</keyword>
<dbReference type="EMBL" id="WCLP01000069">
    <property type="protein sequence ID" value="KAB5278960.1"/>
    <property type="molecule type" value="Genomic_DNA"/>
</dbReference>
<reference evidence="13 14" key="1">
    <citation type="journal article" date="2019" name="Nat. Med.">
        <title>A library of human gut bacterial isolates paired with longitudinal multiomics data enables mechanistic microbiome research.</title>
        <authorList>
            <person name="Poyet M."/>
            <person name="Groussin M."/>
            <person name="Gibbons S.M."/>
            <person name="Avila-Pacheco J."/>
            <person name="Jiang X."/>
            <person name="Kearney S.M."/>
            <person name="Perrotta A.R."/>
            <person name="Berdy B."/>
            <person name="Zhao S."/>
            <person name="Lieberman T.D."/>
            <person name="Swanson P.K."/>
            <person name="Smith M."/>
            <person name="Roesemann S."/>
            <person name="Alexander J.E."/>
            <person name="Rich S.A."/>
            <person name="Livny J."/>
            <person name="Vlamakis H."/>
            <person name="Clish C."/>
            <person name="Bullock K."/>
            <person name="Deik A."/>
            <person name="Scott J."/>
            <person name="Pierce K.A."/>
            <person name="Xavier R.J."/>
            <person name="Alm E.J."/>
        </authorList>
    </citation>
    <scope>NUCLEOTIDE SEQUENCE [LARGE SCALE GENOMIC DNA]</scope>
    <source>
        <strain evidence="13 14">BIOML-A17</strain>
    </source>
</reference>
<feature type="active site" description="Charge relay system" evidence="8">
    <location>
        <position position="777"/>
    </location>
</feature>
<evidence type="ECO:0000256" key="10">
    <source>
        <dbReference type="SAM" id="SignalP"/>
    </source>
</evidence>
<comment type="subcellular location">
    <subcellularLocation>
        <location evidence="1 7">Cytoplasm</location>
    </subcellularLocation>
</comment>
<dbReference type="GO" id="GO:0005737">
    <property type="term" value="C:cytoplasm"/>
    <property type="evidence" value="ECO:0007669"/>
    <property type="project" value="UniProtKB-SubCell"/>
</dbReference>
<dbReference type="Pfam" id="PF26549">
    <property type="entry name" value="Tricorn_N"/>
    <property type="match status" value="1"/>
</dbReference>
<comment type="caution">
    <text evidence="13">The sequence shown here is derived from an EMBL/GenBank/DDBJ whole genome shotgun (WGS) entry which is preliminary data.</text>
</comment>
<keyword evidence="5 7" id="KW-0378">Hydrolase</keyword>
<evidence type="ECO:0000313" key="13">
    <source>
        <dbReference type="EMBL" id="KAB5278960.1"/>
    </source>
</evidence>
<feature type="active site" description="Nucleophile" evidence="8">
    <location>
        <position position="993"/>
    </location>
</feature>
<keyword evidence="4 7" id="KW-0645">Protease</keyword>
<evidence type="ECO:0000259" key="12">
    <source>
        <dbReference type="Pfam" id="PF14684"/>
    </source>
</evidence>
<evidence type="ECO:0000256" key="1">
    <source>
        <dbReference type="ARBA" id="ARBA00004496"/>
    </source>
</evidence>
<evidence type="ECO:0000256" key="4">
    <source>
        <dbReference type="ARBA" id="ARBA00022670"/>
    </source>
</evidence>
<evidence type="ECO:0000256" key="8">
    <source>
        <dbReference type="PIRSR" id="PIRSR036421-1"/>
    </source>
</evidence>
<evidence type="ECO:0000256" key="7">
    <source>
        <dbReference type="PIRNR" id="PIRNR036421"/>
    </source>
</evidence>
<dbReference type="RefSeq" id="WP_151870997.1">
    <property type="nucleotide sequence ID" value="NZ_WCLO01000069.1"/>
</dbReference>
<dbReference type="Gene3D" id="2.120.10.30">
    <property type="entry name" value="TolB, C-terminal domain"/>
    <property type="match status" value="1"/>
</dbReference>
<gene>
    <name evidence="13" type="ORF">F9962_17235</name>
</gene>
<evidence type="ECO:0000259" key="11">
    <source>
        <dbReference type="Pfam" id="PF03572"/>
    </source>
</evidence>
<dbReference type="InterPro" id="IPR005151">
    <property type="entry name" value="Tail-specific_protease"/>
</dbReference>
<feature type="active site" description="Charge relay system" evidence="8">
    <location>
        <position position="1050"/>
    </location>
</feature>
<dbReference type="InterPro" id="IPR028204">
    <property type="entry name" value="Tricorn_C1"/>
</dbReference>
<dbReference type="SUPFAM" id="SSF101898">
    <property type="entry name" value="NHL repeat"/>
    <property type="match status" value="1"/>
</dbReference>
<name>A0A7J5KYC9_BACSE</name>
<dbReference type="Gene3D" id="3.30.750.44">
    <property type="match status" value="1"/>
</dbReference>
<dbReference type="Pfam" id="PF14684">
    <property type="entry name" value="Tricorn_C1"/>
    <property type="match status" value="1"/>
</dbReference>
<evidence type="ECO:0000256" key="6">
    <source>
        <dbReference type="ARBA" id="ARBA00022825"/>
    </source>
</evidence>
<dbReference type="Pfam" id="PF26550">
    <property type="entry name" value="Tricorn_2nd"/>
    <property type="match status" value="1"/>
</dbReference>
<evidence type="ECO:0000256" key="3">
    <source>
        <dbReference type="ARBA" id="ARBA00022490"/>
    </source>
</evidence>
<dbReference type="SUPFAM" id="SSF50156">
    <property type="entry name" value="PDZ domain-like"/>
    <property type="match status" value="1"/>
</dbReference>
<feature type="domain" description="Tail specific protease" evidence="11">
    <location>
        <begin position="905"/>
        <end position="1060"/>
    </location>
</feature>
<dbReference type="SUPFAM" id="SSF52096">
    <property type="entry name" value="ClpP/crotonase"/>
    <property type="match status" value="1"/>
</dbReference>
<dbReference type="InterPro" id="IPR036034">
    <property type="entry name" value="PDZ_sf"/>
</dbReference>
<dbReference type="InterPro" id="IPR011042">
    <property type="entry name" value="6-blade_b-propeller_TolB-like"/>
</dbReference>
<dbReference type="SUPFAM" id="SSF82171">
    <property type="entry name" value="DPP6 N-terminal domain-like"/>
    <property type="match status" value="2"/>
</dbReference>
<dbReference type="PIRSF" id="PIRSF036421">
    <property type="entry name" value="Tricorn_protease"/>
    <property type="match status" value="1"/>
</dbReference>
<evidence type="ECO:0000313" key="14">
    <source>
        <dbReference type="Proteomes" id="UP000440773"/>
    </source>
</evidence>
<evidence type="ECO:0000256" key="5">
    <source>
        <dbReference type="ARBA" id="ARBA00022801"/>
    </source>
</evidence>
<dbReference type="InterPro" id="IPR029045">
    <property type="entry name" value="ClpP/crotonase-like_dom_sf"/>
</dbReference>
<dbReference type="GO" id="GO:0006508">
    <property type="term" value="P:proteolysis"/>
    <property type="evidence" value="ECO:0007669"/>
    <property type="project" value="UniProtKB-UniRule"/>
</dbReference>
<evidence type="ECO:0000256" key="2">
    <source>
        <dbReference type="ARBA" id="ARBA00008524"/>
    </source>
</evidence>
<organism evidence="13 14">
    <name type="scientific">Bacteroides stercoris</name>
    <dbReference type="NCBI Taxonomy" id="46506"/>
    <lineage>
        <taxon>Bacteria</taxon>
        <taxon>Pseudomonadati</taxon>
        <taxon>Bacteroidota</taxon>
        <taxon>Bacteroidia</taxon>
        <taxon>Bacteroidales</taxon>
        <taxon>Bacteroidaceae</taxon>
        <taxon>Bacteroides</taxon>
    </lineage>
</organism>
<dbReference type="EC" id="3.4.21.-" evidence="7"/>
<dbReference type="Gene3D" id="2.120.10.60">
    <property type="entry name" value="Tricorn protease N-terminal domain"/>
    <property type="match status" value="2"/>
</dbReference>
<dbReference type="PANTHER" id="PTHR43253">
    <property type="entry name" value="TRICORN PROTEASE HOMOLOG 2-RELATED"/>
    <property type="match status" value="1"/>
</dbReference>
<dbReference type="Proteomes" id="UP000440773">
    <property type="component" value="Unassembled WGS sequence"/>
</dbReference>
<feature type="signal peptide" evidence="10">
    <location>
        <begin position="1"/>
        <end position="19"/>
    </location>
</feature>